<gene>
    <name evidence="2" type="ORF">NPIL_370841</name>
</gene>
<dbReference type="AlphaFoldDB" id="A0A8X6PUZ2"/>
<keyword evidence="3" id="KW-1185">Reference proteome</keyword>
<protein>
    <submittedName>
        <fullName evidence="2">Uncharacterized protein</fullName>
    </submittedName>
</protein>
<name>A0A8X6PUZ2_NEPPI</name>
<evidence type="ECO:0000313" key="2">
    <source>
        <dbReference type="EMBL" id="GFT82023.1"/>
    </source>
</evidence>
<feature type="compositionally biased region" description="Basic and acidic residues" evidence="1">
    <location>
        <begin position="138"/>
        <end position="166"/>
    </location>
</feature>
<proteinExistence type="predicted"/>
<organism evidence="2 3">
    <name type="scientific">Nephila pilipes</name>
    <name type="common">Giant wood spider</name>
    <name type="synonym">Nephila maculata</name>
    <dbReference type="NCBI Taxonomy" id="299642"/>
    <lineage>
        <taxon>Eukaryota</taxon>
        <taxon>Metazoa</taxon>
        <taxon>Ecdysozoa</taxon>
        <taxon>Arthropoda</taxon>
        <taxon>Chelicerata</taxon>
        <taxon>Arachnida</taxon>
        <taxon>Araneae</taxon>
        <taxon>Araneomorphae</taxon>
        <taxon>Entelegynae</taxon>
        <taxon>Araneoidea</taxon>
        <taxon>Nephilidae</taxon>
        <taxon>Nephila</taxon>
    </lineage>
</organism>
<evidence type="ECO:0000313" key="3">
    <source>
        <dbReference type="Proteomes" id="UP000887013"/>
    </source>
</evidence>
<accession>A0A8X6PUZ2</accession>
<feature type="compositionally biased region" description="Basic and acidic residues" evidence="1">
    <location>
        <begin position="106"/>
        <end position="117"/>
    </location>
</feature>
<reference evidence="2" key="1">
    <citation type="submission" date="2020-08" db="EMBL/GenBank/DDBJ databases">
        <title>Multicomponent nature underlies the extraordinary mechanical properties of spider dragline silk.</title>
        <authorList>
            <person name="Kono N."/>
            <person name="Nakamura H."/>
            <person name="Mori M."/>
            <person name="Yoshida Y."/>
            <person name="Ohtoshi R."/>
            <person name="Malay A.D."/>
            <person name="Moran D.A.P."/>
            <person name="Tomita M."/>
            <person name="Numata K."/>
            <person name="Arakawa K."/>
        </authorList>
    </citation>
    <scope>NUCLEOTIDE SEQUENCE</scope>
</reference>
<feature type="region of interest" description="Disordered" evidence="1">
    <location>
        <begin position="104"/>
        <end position="172"/>
    </location>
</feature>
<comment type="caution">
    <text evidence="2">The sequence shown here is derived from an EMBL/GenBank/DDBJ whole genome shotgun (WGS) entry which is preliminary data.</text>
</comment>
<dbReference type="Proteomes" id="UP000887013">
    <property type="component" value="Unassembled WGS sequence"/>
</dbReference>
<evidence type="ECO:0000256" key="1">
    <source>
        <dbReference type="SAM" id="MobiDB-lite"/>
    </source>
</evidence>
<sequence>MSTNQILRIRPSYYLRDLFSNADFKRKRYGGQGPLPYEDSTFDPAVLCNSESSSCPPASGSHGYVITISGEDCASTLMPYTGTSYMSVELGSSIWLPAILVGPGGDADRQPDRDGPPRARLLQAHPAQGSHHRRRSGRHEEHCASRQGKEEHVALDELESERLIKEAEEEEK</sequence>
<dbReference type="EMBL" id="BMAW01072243">
    <property type="protein sequence ID" value="GFT82023.1"/>
    <property type="molecule type" value="Genomic_DNA"/>
</dbReference>